<dbReference type="CDD" id="cd08049">
    <property type="entry name" value="TAF8"/>
    <property type="match status" value="1"/>
</dbReference>
<dbReference type="InterPro" id="IPR019473">
    <property type="entry name" value="TFIID_su8_C"/>
</dbReference>
<feature type="compositionally biased region" description="Basic residues" evidence="7">
    <location>
        <begin position="11"/>
        <end position="21"/>
    </location>
</feature>
<evidence type="ECO:0000313" key="9">
    <source>
        <dbReference type="EMBL" id="KAF5735604.1"/>
    </source>
</evidence>
<evidence type="ECO:0000256" key="1">
    <source>
        <dbReference type="ARBA" id="ARBA00004123"/>
    </source>
</evidence>
<feature type="domain" description="Bromodomain associated" evidence="8">
    <location>
        <begin position="25"/>
        <end position="101"/>
    </location>
</feature>
<evidence type="ECO:0000256" key="3">
    <source>
        <dbReference type="ARBA" id="ARBA00017307"/>
    </source>
</evidence>
<keyword evidence="6" id="KW-0539">Nucleus</keyword>
<evidence type="ECO:0000256" key="4">
    <source>
        <dbReference type="ARBA" id="ARBA00023015"/>
    </source>
</evidence>
<proteinExistence type="inferred from homology"/>
<evidence type="ECO:0000256" key="7">
    <source>
        <dbReference type="SAM" id="MobiDB-lite"/>
    </source>
</evidence>
<feature type="region of interest" description="Disordered" evidence="7">
    <location>
        <begin position="1"/>
        <end position="22"/>
    </location>
</feature>
<reference evidence="9 10" key="1">
    <citation type="journal article" date="2020" name="Nat. Commun.">
        <title>Genome of Tripterygium wilfordii and identification of cytochrome P450 involved in triptolide biosynthesis.</title>
        <authorList>
            <person name="Tu L."/>
            <person name="Su P."/>
            <person name="Zhang Z."/>
            <person name="Gao L."/>
            <person name="Wang J."/>
            <person name="Hu T."/>
            <person name="Zhou J."/>
            <person name="Zhang Y."/>
            <person name="Zhao Y."/>
            <person name="Liu Y."/>
            <person name="Song Y."/>
            <person name="Tong Y."/>
            <person name="Lu Y."/>
            <person name="Yang J."/>
            <person name="Xu C."/>
            <person name="Jia M."/>
            <person name="Peters R.J."/>
            <person name="Huang L."/>
            <person name="Gao W."/>
        </authorList>
    </citation>
    <scope>NUCLEOTIDE SEQUENCE [LARGE SCALE GENOMIC DNA]</scope>
    <source>
        <strain evidence="10">cv. XIE 37</strain>
        <tissue evidence="9">Leaf</tissue>
    </source>
</reference>
<evidence type="ECO:0000256" key="5">
    <source>
        <dbReference type="ARBA" id="ARBA00023163"/>
    </source>
</evidence>
<dbReference type="InterPro" id="IPR006565">
    <property type="entry name" value="BTP"/>
</dbReference>
<dbReference type="InterPro" id="IPR009072">
    <property type="entry name" value="Histone-fold"/>
</dbReference>
<dbReference type="InterPro" id="IPR037818">
    <property type="entry name" value="TAF8"/>
</dbReference>
<evidence type="ECO:0000259" key="8">
    <source>
        <dbReference type="SMART" id="SM00576"/>
    </source>
</evidence>
<dbReference type="Pfam" id="PF10406">
    <property type="entry name" value="TAF8_C"/>
    <property type="match status" value="1"/>
</dbReference>
<evidence type="ECO:0000313" key="10">
    <source>
        <dbReference type="Proteomes" id="UP000593562"/>
    </source>
</evidence>
<keyword evidence="10" id="KW-1185">Reference proteome</keyword>
<dbReference type="Proteomes" id="UP000593562">
    <property type="component" value="Unassembled WGS sequence"/>
</dbReference>
<organism evidence="9 10">
    <name type="scientific">Tripterygium wilfordii</name>
    <name type="common">Thunder God vine</name>
    <dbReference type="NCBI Taxonomy" id="458696"/>
    <lineage>
        <taxon>Eukaryota</taxon>
        <taxon>Viridiplantae</taxon>
        <taxon>Streptophyta</taxon>
        <taxon>Embryophyta</taxon>
        <taxon>Tracheophyta</taxon>
        <taxon>Spermatophyta</taxon>
        <taxon>Magnoliopsida</taxon>
        <taxon>eudicotyledons</taxon>
        <taxon>Gunneridae</taxon>
        <taxon>Pentapetalae</taxon>
        <taxon>rosids</taxon>
        <taxon>fabids</taxon>
        <taxon>Celastrales</taxon>
        <taxon>Celastraceae</taxon>
        <taxon>Tripterygium</taxon>
    </lineage>
</organism>
<evidence type="ECO:0000256" key="2">
    <source>
        <dbReference type="ARBA" id="ARBA00008767"/>
    </source>
</evidence>
<dbReference type="SMART" id="SM00576">
    <property type="entry name" value="BTP"/>
    <property type="match status" value="1"/>
</dbReference>
<dbReference type="PANTHER" id="PTHR46338:SF19">
    <property type="entry name" value="TRANSCRIPTION INITIATION FACTOR TFIID SUBUNIT 8"/>
    <property type="match status" value="1"/>
</dbReference>
<dbReference type="Gene3D" id="1.10.20.10">
    <property type="entry name" value="Histone, subunit A"/>
    <property type="match status" value="1"/>
</dbReference>
<dbReference type="OrthoDB" id="436852at2759"/>
<comment type="subcellular location">
    <subcellularLocation>
        <location evidence="1">Nucleus</location>
    </subcellularLocation>
</comment>
<comment type="caution">
    <text evidence="9">The sequence shown here is derived from an EMBL/GenBank/DDBJ whole genome shotgun (WGS) entry which is preliminary data.</text>
</comment>
<dbReference type="PANTHER" id="PTHR46338">
    <property type="entry name" value="TRANSCRIPTION INITIATION FACTOR TFIID SUBUNIT 8"/>
    <property type="match status" value="1"/>
</dbReference>
<sequence>MSDGGGESQRVHKQPLAKRKSSSGDEFAQALAKIAVAQICESGGFQAFQQSALETLSDVAIRYIYDIGKTAHSYANLAGRTEGNVFDVIRGFEDSCLLQGFAGASDINHSLASSGVVREIVQYVGDAEDLPFAYSIPLFPIIKERKPAPSFLQIQEEPPEAYIPDWLPALPDPQTYLQLPTENEGATDFYVEKVEPVGHPKKIERPLFNFQRQFASNGAEGPSSNDHPVNGARAKQVEENNPFLAEPLWPGEKKVSDVIPPAKLSNEAPVKYNVPESHHVDDHVSVLGTFAPAIEAMKTRLSDTEVVPEKLILNQRPAVQFKIKVGRKSVVTGLDMIQQNTNADDYAPWAGKENGNDEKKKRVEKFLKESMEISKGNDSVVN</sequence>
<dbReference type="GO" id="GO:0005669">
    <property type="term" value="C:transcription factor TFIID complex"/>
    <property type="evidence" value="ECO:0007669"/>
    <property type="project" value="InterPro"/>
</dbReference>
<dbReference type="AlphaFoldDB" id="A0A7J7CNF5"/>
<keyword evidence="4" id="KW-0805">Transcription regulation</keyword>
<keyword evidence="5" id="KW-0804">Transcription</keyword>
<dbReference type="Pfam" id="PF07524">
    <property type="entry name" value="Bromo_TP"/>
    <property type="match status" value="1"/>
</dbReference>
<dbReference type="FunCoup" id="A0A7J7CNF5">
    <property type="interactions" value="3745"/>
</dbReference>
<name>A0A7J7CNF5_TRIWF</name>
<evidence type="ECO:0000256" key="6">
    <source>
        <dbReference type="ARBA" id="ARBA00023242"/>
    </source>
</evidence>
<gene>
    <name evidence="9" type="ORF">HS088_TW15G01113</name>
</gene>
<dbReference type="InParanoid" id="A0A7J7CNF5"/>
<comment type="similarity">
    <text evidence="2">Belongs to the TAF8 family.</text>
</comment>
<dbReference type="EMBL" id="JAAARO010000015">
    <property type="protein sequence ID" value="KAF5735604.1"/>
    <property type="molecule type" value="Genomic_DNA"/>
</dbReference>
<protein>
    <recommendedName>
        <fullName evidence="3">Transcription initiation factor TFIID subunit 8</fullName>
    </recommendedName>
</protein>
<dbReference type="GO" id="GO:0046982">
    <property type="term" value="F:protein heterodimerization activity"/>
    <property type="evidence" value="ECO:0007669"/>
    <property type="project" value="InterPro"/>
</dbReference>
<accession>A0A7J7CNF5</accession>